<dbReference type="Gene3D" id="3.40.50.12370">
    <property type="match status" value="1"/>
</dbReference>
<name>A0A922TAA1_9HYPH</name>
<proteinExistence type="inferred from homology"/>
<dbReference type="AlphaFoldDB" id="A0A922TAA1"/>
<accession>A0A922TAA1</accession>
<dbReference type="SUPFAM" id="SSF52402">
    <property type="entry name" value="Adenine nucleotide alpha hydrolases-like"/>
    <property type="match status" value="2"/>
</dbReference>
<evidence type="ECO:0000256" key="1">
    <source>
        <dbReference type="ARBA" id="ARBA00008791"/>
    </source>
</evidence>
<feature type="domain" description="UspA" evidence="2">
    <location>
        <begin position="153"/>
        <end position="269"/>
    </location>
</feature>
<comment type="caution">
    <text evidence="3">The sequence shown here is derived from an EMBL/GenBank/DDBJ whole genome shotgun (WGS) entry which is preliminary data.</text>
</comment>
<dbReference type="PANTHER" id="PTHR46268">
    <property type="entry name" value="STRESS RESPONSE PROTEIN NHAX"/>
    <property type="match status" value="1"/>
</dbReference>
<evidence type="ECO:0000259" key="2">
    <source>
        <dbReference type="Pfam" id="PF00582"/>
    </source>
</evidence>
<dbReference type="PRINTS" id="PR01438">
    <property type="entry name" value="UNVRSLSTRESS"/>
</dbReference>
<dbReference type="InterPro" id="IPR006016">
    <property type="entry name" value="UspA"/>
</dbReference>
<dbReference type="RefSeq" id="WP_029620173.1">
    <property type="nucleotide sequence ID" value="NZ_CAJXID010000007.1"/>
</dbReference>
<sequence length="278" mass="29843">MTYKTIVAILDTPAHAAQITDFALSVAAGFDAHVLAIHAETLAAVPLIAPMEIPDPAAIEALQAMARRETADVEKIFRERVARDTVPSDWRSFVSPAGYASSSVLETIRAADLIIASQGDPASESRSELESLLFDSGRPVLLVPYIMKVPKAIRRVMIAWNGSREAARATFDALPLLKKADSVEIFCVDPPERPNQLPDMAGVELAAALARHGVNVTLTAQEGGGVSAADAIENRLSDNSVDLLVMGAYGTSRWWEMLFGGVTRSLLESMTALSLMSR</sequence>
<dbReference type="CDD" id="cd00293">
    <property type="entry name" value="USP-like"/>
    <property type="match status" value="1"/>
</dbReference>
<dbReference type="PANTHER" id="PTHR46268:SF15">
    <property type="entry name" value="UNIVERSAL STRESS PROTEIN HP_0031"/>
    <property type="match status" value="1"/>
</dbReference>
<evidence type="ECO:0000313" key="3">
    <source>
        <dbReference type="EMBL" id="KEQ04984.1"/>
    </source>
</evidence>
<dbReference type="OrthoDB" id="9804721at2"/>
<comment type="similarity">
    <text evidence="1">Belongs to the universal stress protein A family.</text>
</comment>
<organism evidence="3 4">
    <name type="scientific">Pseudorhizobium pelagicum</name>
    <dbReference type="NCBI Taxonomy" id="1509405"/>
    <lineage>
        <taxon>Bacteria</taxon>
        <taxon>Pseudomonadati</taxon>
        <taxon>Pseudomonadota</taxon>
        <taxon>Alphaproteobacteria</taxon>
        <taxon>Hyphomicrobiales</taxon>
        <taxon>Rhizobiaceae</taxon>
        <taxon>Rhizobium/Agrobacterium group</taxon>
        <taxon>Pseudorhizobium</taxon>
    </lineage>
</organism>
<keyword evidence="4" id="KW-1185">Reference proteome</keyword>
<dbReference type="Pfam" id="PF00582">
    <property type="entry name" value="Usp"/>
    <property type="match status" value="1"/>
</dbReference>
<gene>
    <name evidence="3" type="ORF">GV68_12070</name>
</gene>
<protein>
    <submittedName>
        <fullName evidence="3">Universal stress protein</fullName>
    </submittedName>
</protein>
<reference evidence="3 4" key="1">
    <citation type="submission" date="2014-06" db="EMBL/GenBank/DDBJ databases">
        <title>Rhizobium pelagicum/R2-400B4.</title>
        <authorList>
            <person name="Kimes N.E."/>
            <person name="Lopez-Perez M."/>
        </authorList>
    </citation>
    <scope>NUCLEOTIDE SEQUENCE [LARGE SCALE GENOMIC DNA]</scope>
    <source>
        <strain evidence="3 4">R2-400B4</strain>
    </source>
</reference>
<dbReference type="EMBL" id="JOKJ01000022">
    <property type="protein sequence ID" value="KEQ04984.1"/>
    <property type="molecule type" value="Genomic_DNA"/>
</dbReference>
<dbReference type="Proteomes" id="UP000052167">
    <property type="component" value="Unassembled WGS sequence"/>
</dbReference>
<evidence type="ECO:0000313" key="4">
    <source>
        <dbReference type="Proteomes" id="UP000052167"/>
    </source>
</evidence>
<dbReference type="InterPro" id="IPR006015">
    <property type="entry name" value="Universal_stress_UspA"/>
</dbReference>